<evidence type="ECO:0000313" key="2">
    <source>
        <dbReference type="EMBL" id="KAK2072646.1"/>
    </source>
</evidence>
<evidence type="ECO:0000313" key="3">
    <source>
        <dbReference type="Proteomes" id="UP001217918"/>
    </source>
</evidence>
<accession>A0AAD9MHI4</accession>
<organism evidence="2 3">
    <name type="scientific">Phyllachora maydis</name>
    <dbReference type="NCBI Taxonomy" id="1825666"/>
    <lineage>
        <taxon>Eukaryota</taxon>
        <taxon>Fungi</taxon>
        <taxon>Dikarya</taxon>
        <taxon>Ascomycota</taxon>
        <taxon>Pezizomycotina</taxon>
        <taxon>Sordariomycetes</taxon>
        <taxon>Sordariomycetidae</taxon>
        <taxon>Phyllachorales</taxon>
        <taxon>Phyllachoraceae</taxon>
        <taxon>Phyllachora</taxon>
    </lineage>
</organism>
<proteinExistence type="predicted"/>
<sequence>MGSYIGDFCMNLSCLNETRSLLYAPSVTDAGSMRVVHPPPTMQHFWRTLALLWAIALVSLASPASGSPSALAKRRNSPPRDHDGASGGSHHRAPAPDPSVQEWQRVIPHPHVGTSYVVLASPTWEPQASLNGWPGNIHSRALYLGLGGMLPRYLVVVSYYVKRTTMPHRLAALNEDEDDPHAEPEYNIKYLLHGHFSTPVTLAYADALNDDTDNFLNRHPFFKTKTVNSEVYIKRILNLLETEVDYTPDPSS</sequence>
<dbReference type="EMBL" id="JAQQPM010000006">
    <property type="protein sequence ID" value="KAK2072646.1"/>
    <property type="molecule type" value="Genomic_DNA"/>
</dbReference>
<feature type="region of interest" description="Disordered" evidence="1">
    <location>
        <begin position="64"/>
        <end position="99"/>
    </location>
</feature>
<reference evidence="2" key="1">
    <citation type="journal article" date="2023" name="Mol. Plant Microbe Interact.">
        <title>Elucidating the Obligate Nature and Biological Capacity of an Invasive Fungal Corn Pathogen.</title>
        <authorList>
            <person name="MacCready J.S."/>
            <person name="Roggenkamp E.M."/>
            <person name="Gdanetz K."/>
            <person name="Chilvers M.I."/>
        </authorList>
    </citation>
    <scope>NUCLEOTIDE SEQUENCE</scope>
    <source>
        <strain evidence="2">PM02</strain>
    </source>
</reference>
<evidence type="ECO:0000256" key="1">
    <source>
        <dbReference type="SAM" id="MobiDB-lite"/>
    </source>
</evidence>
<dbReference type="AlphaFoldDB" id="A0AAD9MHI4"/>
<keyword evidence="3" id="KW-1185">Reference proteome</keyword>
<protein>
    <submittedName>
        <fullName evidence="2">Uncharacterized protein</fullName>
    </submittedName>
</protein>
<comment type="caution">
    <text evidence="2">The sequence shown here is derived from an EMBL/GenBank/DDBJ whole genome shotgun (WGS) entry which is preliminary data.</text>
</comment>
<name>A0AAD9MHI4_9PEZI</name>
<gene>
    <name evidence="2" type="ORF">P8C59_006986</name>
</gene>
<dbReference type="Proteomes" id="UP001217918">
    <property type="component" value="Unassembled WGS sequence"/>
</dbReference>